<dbReference type="GO" id="GO:0032266">
    <property type="term" value="F:phosphatidylinositol-3-phosphate binding"/>
    <property type="evidence" value="ECO:0007669"/>
    <property type="project" value="EnsemblFungi"/>
</dbReference>
<dbReference type="AlphaFoldDB" id="G0WFH3"/>
<dbReference type="eggNOG" id="KOG2110">
    <property type="taxonomic scope" value="Eukaryota"/>
</dbReference>
<dbReference type="InterPro" id="IPR036322">
    <property type="entry name" value="WD40_repeat_dom_sf"/>
</dbReference>
<evidence type="ECO:0000313" key="6">
    <source>
        <dbReference type="Proteomes" id="UP000000689"/>
    </source>
</evidence>
<dbReference type="EMBL" id="HE580274">
    <property type="protein sequence ID" value="CCD26534.1"/>
    <property type="molecule type" value="Genomic_DNA"/>
</dbReference>
<keyword evidence="2" id="KW-0677">Repeat</keyword>
<dbReference type="InterPro" id="IPR015943">
    <property type="entry name" value="WD40/YVTN_repeat-like_dom_sf"/>
</dbReference>
<dbReference type="GO" id="GO:0045324">
    <property type="term" value="P:late endosome to vacuole transport"/>
    <property type="evidence" value="ECO:0007669"/>
    <property type="project" value="EnsemblFungi"/>
</dbReference>
<gene>
    <name evidence="5" type="primary">NDAI0H03610</name>
    <name evidence="5" type="ordered locus">NDAI_0H03610</name>
</gene>
<dbReference type="SUPFAM" id="SSF50978">
    <property type="entry name" value="WD40 repeat-like"/>
    <property type="match status" value="1"/>
</dbReference>
<evidence type="ECO:0008006" key="7">
    <source>
        <dbReference type="Google" id="ProtNLM"/>
    </source>
</evidence>
<reference evidence="5 6" key="1">
    <citation type="journal article" date="2011" name="Proc. Natl. Acad. Sci. U.S.A.">
        <title>Evolutionary erosion of yeast sex chromosomes by mating-type switching accidents.</title>
        <authorList>
            <person name="Gordon J.L."/>
            <person name="Armisen D."/>
            <person name="Proux-Wera E."/>
            <person name="Oheigeartaigh S.S."/>
            <person name="Byrne K.P."/>
            <person name="Wolfe K.H."/>
        </authorList>
    </citation>
    <scope>NUCLEOTIDE SEQUENCE [LARGE SCALE GENOMIC DNA]</scope>
    <source>
        <strain evidence="6">ATCC 10597 / BCRC 20456 / CBS 421 / NBRC 0211 / NRRL Y-12639</strain>
    </source>
</reference>
<dbReference type="GO" id="GO:0070772">
    <property type="term" value="C:PAS complex"/>
    <property type="evidence" value="ECO:0007669"/>
    <property type="project" value="EnsemblFungi"/>
</dbReference>
<feature type="compositionally biased region" description="Basic and acidic residues" evidence="4">
    <location>
        <begin position="186"/>
        <end position="199"/>
    </location>
</feature>
<keyword evidence="6" id="KW-1185">Reference proteome</keyword>
<dbReference type="GO" id="GO:0034045">
    <property type="term" value="C:phagophore assembly site membrane"/>
    <property type="evidence" value="ECO:0007669"/>
    <property type="project" value="EnsemblFungi"/>
</dbReference>
<dbReference type="GO" id="GO:0006624">
    <property type="term" value="P:vacuolar protein processing"/>
    <property type="evidence" value="ECO:0007669"/>
    <property type="project" value="EnsemblFungi"/>
</dbReference>
<dbReference type="GO" id="GO:0170071">
    <property type="term" value="C:CROP complex"/>
    <property type="evidence" value="ECO:0007669"/>
    <property type="project" value="EnsemblFungi"/>
</dbReference>
<sequence>MLNRSSEITFVNFNQTGSCISMGTSRGFKIFCSDPFGKFYSEESGSYSIVEMLFATSLLALVGSGDEPALSPRRLQIINTKKHSVICEVTFPTSILAVKMNKSRLTVLLQEQIYIYDITNMRLLHTLEIHSNVNGLMAISPTLENNYLAFPLPPRVINSEIRTNATTNNIMLSMGGKNNLSYDTTKQLEKGDSGRKDDENVYDNGSTNTINTVDEEDESASKDGVLKNGDIIIFNMDSLQPTMVIEAHRGQIASLAFNFSGTLLATASDKGTIIRVFNVETGVKLYQFRRGTYPTKIYSMCFSDDDTFLAVTSSSKTVHIFKLYKSMDITSKSGTSDEAIGADGNDYDSNFGENNEVLAMDDEGEDIDDAGASIADNDLDITNEKEPYVDASRKTVGRMIRSSSQKLSRKAVKTLGNILPIKMTSLLEPSRHFGSLKLPVDDTNDNKSIANIGHLVDVDTSNYPELFNTAENISANGQSTILKMLSIRVISSEGFLYNYILDPERGGDGLLLSQFSLLEQ</sequence>
<dbReference type="InterPro" id="IPR048720">
    <property type="entry name" value="PROPPIN"/>
</dbReference>
<dbReference type="HOGENOM" id="CLU_025895_5_2_1"/>
<dbReference type="GO" id="GO:0005829">
    <property type="term" value="C:cytosol"/>
    <property type="evidence" value="ECO:0007669"/>
    <property type="project" value="EnsemblFungi"/>
</dbReference>
<dbReference type="GO" id="GO:0005768">
    <property type="term" value="C:endosome"/>
    <property type="evidence" value="ECO:0007669"/>
    <property type="project" value="EnsemblFungi"/>
</dbReference>
<dbReference type="GO" id="GO:0061908">
    <property type="term" value="C:phagophore"/>
    <property type="evidence" value="ECO:0007669"/>
    <property type="project" value="EnsemblFungi"/>
</dbReference>
<feature type="compositionally biased region" description="Polar residues" evidence="4">
    <location>
        <begin position="203"/>
        <end position="212"/>
    </location>
</feature>
<dbReference type="SMART" id="SM00320">
    <property type="entry name" value="WD40"/>
    <property type="match status" value="2"/>
</dbReference>
<evidence type="ECO:0000256" key="4">
    <source>
        <dbReference type="SAM" id="MobiDB-lite"/>
    </source>
</evidence>
<dbReference type="STRING" id="1071378.G0WFH3"/>
<dbReference type="OrthoDB" id="1667587at2759"/>
<protein>
    <recommendedName>
        <fullName evidence="7">Autophagy-related protein 18</fullName>
    </recommendedName>
</protein>
<dbReference type="GO" id="GO:0070273">
    <property type="term" value="F:phosphatidylinositol-4-phosphate binding"/>
    <property type="evidence" value="ECO:0007669"/>
    <property type="project" value="EnsemblFungi"/>
</dbReference>
<dbReference type="RefSeq" id="XP_003671777.1">
    <property type="nucleotide sequence ID" value="XM_003671729.1"/>
</dbReference>
<organism evidence="5 6">
    <name type="scientific">Naumovozyma dairenensis (strain ATCC 10597 / BCRC 20456 / CBS 421 / NBRC 0211 / NRRL Y-12639)</name>
    <name type="common">Saccharomyces dairenensis</name>
    <dbReference type="NCBI Taxonomy" id="1071378"/>
    <lineage>
        <taxon>Eukaryota</taxon>
        <taxon>Fungi</taxon>
        <taxon>Dikarya</taxon>
        <taxon>Ascomycota</taxon>
        <taxon>Saccharomycotina</taxon>
        <taxon>Saccharomycetes</taxon>
        <taxon>Saccharomycetales</taxon>
        <taxon>Saccharomycetaceae</taxon>
        <taxon>Naumovozyma</taxon>
    </lineage>
</organism>
<dbReference type="KEGG" id="ndi:NDAI_0H03610"/>
<dbReference type="PANTHER" id="PTHR11227">
    <property type="entry name" value="WD-REPEAT PROTEIN INTERACTING WITH PHOSPHOINOSIDES WIPI -RELATED"/>
    <property type="match status" value="1"/>
</dbReference>
<dbReference type="Pfam" id="PF21032">
    <property type="entry name" value="PROPPIN"/>
    <property type="match status" value="2"/>
</dbReference>
<dbReference type="GO" id="GO:0000425">
    <property type="term" value="P:pexophagy"/>
    <property type="evidence" value="ECO:0007669"/>
    <property type="project" value="EnsemblFungi"/>
</dbReference>
<evidence type="ECO:0000256" key="1">
    <source>
        <dbReference type="ARBA" id="ARBA00022574"/>
    </source>
</evidence>
<dbReference type="OMA" id="KTMGRMI"/>
<accession>G0WFH3</accession>
<feature type="region of interest" description="Disordered" evidence="4">
    <location>
        <begin position="182"/>
        <end position="221"/>
    </location>
</feature>
<dbReference type="GO" id="GO:0043130">
    <property type="term" value="F:ubiquitin binding"/>
    <property type="evidence" value="ECO:0007669"/>
    <property type="project" value="EnsemblFungi"/>
</dbReference>
<dbReference type="InterPro" id="IPR001680">
    <property type="entry name" value="WD40_rpt"/>
</dbReference>
<dbReference type="Proteomes" id="UP000000689">
    <property type="component" value="Chromosome 8"/>
</dbReference>
<name>G0WFH3_NAUDC</name>
<evidence type="ECO:0000256" key="2">
    <source>
        <dbReference type="ARBA" id="ARBA00022737"/>
    </source>
</evidence>
<keyword evidence="1" id="KW-0853">WD repeat</keyword>
<evidence type="ECO:0000313" key="5">
    <source>
        <dbReference type="EMBL" id="CCD26534.1"/>
    </source>
</evidence>
<dbReference type="GO" id="GO:0034727">
    <property type="term" value="P:piecemeal microautophagy of the nucleus"/>
    <property type="evidence" value="ECO:0007669"/>
    <property type="project" value="EnsemblFungi"/>
</dbReference>
<dbReference type="GO" id="GO:0000329">
    <property type="term" value="C:fungal-type vacuole membrane"/>
    <property type="evidence" value="ECO:0007669"/>
    <property type="project" value="EnsemblFungi"/>
</dbReference>
<dbReference type="GO" id="GO:0032258">
    <property type="term" value="P:cytoplasm to vacuole targeting by the Cvt pathway"/>
    <property type="evidence" value="ECO:0007669"/>
    <property type="project" value="EnsemblFungi"/>
</dbReference>
<evidence type="ECO:0000256" key="3">
    <source>
        <dbReference type="ARBA" id="ARBA00025740"/>
    </source>
</evidence>
<dbReference type="GeneID" id="11496117"/>
<proteinExistence type="inferred from homology"/>
<dbReference type="GO" id="GO:0080025">
    <property type="term" value="F:phosphatidylinositol-3,5-bisphosphate binding"/>
    <property type="evidence" value="ECO:0007669"/>
    <property type="project" value="EnsemblFungi"/>
</dbReference>
<dbReference type="Gene3D" id="2.130.10.10">
    <property type="entry name" value="YVTN repeat-like/Quinoprotein amine dehydrogenase"/>
    <property type="match status" value="1"/>
</dbReference>
<comment type="similarity">
    <text evidence="3">Belongs to the WD repeat PROPPIN family.</text>
</comment>
<dbReference type="GO" id="GO:0044090">
    <property type="term" value="P:positive regulation of vacuole organization"/>
    <property type="evidence" value="ECO:0007669"/>
    <property type="project" value="EnsemblFungi"/>
</dbReference>